<dbReference type="InterPro" id="IPR052930">
    <property type="entry name" value="TA_antitoxin_MntA"/>
</dbReference>
<accession>A0A1I5S5J0</accession>
<dbReference type="CDD" id="cd05403">
    <property type="entry name" value="NT_KNTase_like"/>
    <property type="match status" value="1"/>
</dbReference>
<keyword evidence="2" id="KW-0808">Transferase</keyword>
<dbReference type="Pfam" id="PF18765">
    <property type="entry name" value="Polbeta"/>
    <property type="match status" value="1"/>
</dbReference>
<protein>
    <submittedName>
        <fullName evidence="2">Predicted nucleotidyltransferase</fullName>
    </submittedName>
</protein>
<dbReference type="RefSeq" id="WP_092913252.1">
    <property type="nucleotide sequence ID" value="NZ_FOXB01000031.1"/>
</dbReference>
<evidence type="ECO:0000259" key="1">
    <source>
        <dbReference type="Pfam" id="PF18765"/>
    </source>
</evidence>
<proteinExistence type="predicted"/>
<dbReference type="InterPro" id="IPR043519">
    <property type="entry name" value="NT_sf"/>
</dbReference>
<dbReference type="Gene3D" id="3.30.460.10">
    <property type="entry name" value="Beta Polymerase, domain 2"/>
    <property type="match status" value="1"/>
</dbReference>
<dbReference type="SUPFAM" id="SSF81301">
    <property type="entry name" value="Nucleotidyltransferase"/>
    <property type="match status" value="1"/>
</dbReference>
<feature type="domain" description="Polymerase beta nucleotidyltransferase" evidence="1">
    <location>
        <begin position="14"/>
        <end position="101"/>
    </location>
</feature>
<evidence type="ECO:0000313" key="2">
    <source>
        <dbReference type="EMBL" id="SFP65990.1"/>
    </source>
</evidence>
<organism evidence="2 3">
    <name type="scientific">Hydrogenimonas thermophila</name>
    <dbReference type="NCBI Taxonomy" id="223786"/>
    <lineage>
        <taxon>Bacteria</taxon>
        <taxon>Pseudomonadati</taxon>
        <taxon>Campylobacterota</taxon>
        <taxon>Epsilonproteobacteria</taxon>
        <taxon>Campylobacterales</taxon>
        <taxon>Hydrogenimonadaceae</taxon>
        <taxon>Hydrogenimonas</taxon>
    </lineage>
</organism>
<dbReference type="NCBIfam" id="NF047752">
    <property type="entry name" value="MntA_antitoxin"/>
    <property type="match status" value="1"/>
</dbReference>
<dbReference type="EMBL" id="FOXB01000031">
    <property type="protein sequence ID" value="SFP65990.1"/>
    <property type="molecule type" value="Genomic_DNA"/>
</dbReference>
<dbReference type="PANTHER" id="PTHR43852:SF3">
    <property type="entry name" value="NUCLEOTIDYLTRANSFERASE"/>
    <property type="match status" value="1"/>
</dbReference>
<dbReference type="OrthoDB" id="5334523at2"/>
<dbReference type="Proteomes" id="UP000199227">
    <property type="component" value="Unassembled WGS sequence"/>
</dbReference>
<sequence length="128" mass="14912">MNQVLNSEVLKRVLKEYAGRNQNIVFGYLFGSYATNSQTQMSDVDIAVYLRDNSFNEVLQINYELSKLLEKDVDLIVLNDVKNIYLLEAILKDGKVIKDNDLRFDFEIIKEHEILDFKENRKYIDAAA</sequence>
<dbReference type="AlphaFoldDB" id="A0A1I5S5J0"/>
<name>A0A1I5S5J0_9BACT</name>
<gene>
    <name evidence="2" type="ORF">SAMN05216234_1318</name>
</gene>
<evidence type="ECO:0000313" key="3">
    <source>
        <dbReference type="Proteomes" id="UP000199227"/>
    </source>
</evidence>
<reference evidence="2 3" key="1">
    <citation type="submission" date="2016-10" db="EMBL/GenBank/DDBJ databases">
        <authorList>
            <person name="de Groot N.N."/>
        </authorList>
    </citation>
    <scope>NUCLEOTIDE SEQUENCE [LARGE SCALE GENOMIC DNA]</scope>
    <source>
        <strain evidence="2 3">EP1-55-1</strain>
    </source>
</reference>
<dbReference type="STRING" id="223786.SAMN05216234_1318"/>
<dbReference type="PANTHER" id="PTHR43852">
    <property type="entry name" value="NUCLEOTIDYLTRANSFERASE"/>
    <property type="match status" value="1"/>
</dbReference>
<keyword evidence="3" id="KW-1185">Reference proteome</keyword>
<dbReference type="GO" id="GO:0016740">
    <property type="term" value="F:transferase activity"/>
    <property type="evidence" value="ECO:0007669"/>
    <property type="project" value="UniProtKB-KW"/>
</dbReference>
<dbReference type="InterPro" id="IPR041633">
    <property type="entry name" value="Polbeta"/>
</dbReference>